<dbReference type="EMBL" id="FWFN01000001">
    <property type="protein sequence ID" value="SLN12034.1"/>
    <property type="molecule type" value="Genomic_DNA"/>
</dbReference>
<protein>
    <submittedName>
        <fullName evidence="5">Levodione reductase</fullName>
        <ecNumber evidence="5">1.1.1.-</ecNumber>
    </submittedName>
</protein>
<dbReference type="InterPro" id="IPR002347">
    <property type="entry name" value="SDR_fam"/>
</dbReference>
<dbReference type="PRINTS" id="PR00081">
    <property type="entry name" value="GDHRDH"/>
</dbReference>
<keyword evidence="6" id="KW-1185">Reference proteome</keyword>
<evidence type="ECO:0000256" key="3">
    <source>
        <dbReference type="RuleBase" id="RU000363"/>
    </source>
</evidence>
<accession>A0A1X6Y8L0</accession>
<evidence type="ECO:0000259" key="4">
    <source>
        <dbReference type="SMART" id="SM00822"/>
    </source>
</evidence>
<dbReference type="Proteomes" id="UP000193963">
    <property type="component" value="Unassembled WGS sequence"/>
</dbReference>
<dbReference type="Pfam" id="PF00106">
    <property type="entry name" value="adh_short"/>
    <property type="match status" value="1"/>
</dbReference>
<dbReference type="PANTHER" id="PTHR43658:SF8">
    <property type="entry name" value="17-BETA-HYDROXYSTEROID DEHYDROGENASE 14-RELATED"/>
    <property type="match status" value="1"/>
</dbReference>
<feature type="domain" description="Ketoreductase" evidence="4">
    <location>
        <begin position="6"/>
        <end position="177"/>
    </location>
</feature>
<dbReference type="PROSITE" id="PS00061">
    <property type="entry name" value="ADH_SHORT"/>
    <property type="match status" value="1"/>
</dbReference>
<name>A0A1X6Y8L0_9RHOB</name>
<dbReference type="PANTHER" id="PTHR43658">
    <property type="entry name" value="SHORT-CHAIN DEHYDROGENASE/REDUCTASE"/>
    <property type="match status" value="1"/>
</dbReference>
<dbReference type="AlphaFoldDB" id="A0A1X6Y8L0"/>
<dbReference type="InterPro" id="IPR036291">
    <property type="entry name" value="NAD(P)-bd_dom_sf"/>
</dbReference>
<gene>
    <name evidence="5" type="primary">lvr_1</name>
    <name evidence="5" type="ORF">PSM7751_00198</name>
</gene>
<evidence type="ECO:0000313" key="5">
    <source>
        <dbReference type="EMBL" id="SLN12034.1"/>
    </source>
</evidence>
<sequence>MNLTDAHVAVTGGGSGLGAATARRLAKAGAKLTIVDRNAEAAEAVAAELGGVAKALDVADPVAAETALDEAIAAQGPLRGLVNCAGIGEAGRVVGREGPLPFEDFERTIRVNLLGSFNMLRLAAARMVPTDPLEDGERGVIVNTASVAAFDGQIGQAAYSASKGGIVAMALPIARELAKFGVRVNTIAPGLFLTPLLEGLGEEVQKSIAATIPFPQRLGDPDEYGRTVQYIFETAYLNAEVIRLDGAVRMQPK</sequence>
<dbReference type="SMART" id="SM00822">
    <property type="entry name" value="PKS_KR"/>
    <property type="match status" value="1"/>
</dbReference>
<dbReference type="EC" id="1.1.1.-" evidence="5"/>
<organism evidence="5 6">
    <name type="scientific">Pseudooceanicola marinus</name>
    <dbReference type="NCBI Taxonomy" id="396013"/>
    <lineage>
        <taxon>Bacteria</taxon>
        <taxon>Pseudomonadati</taxon>
        <taxon>Pseudomonadota</taxon>
        <taxon>Alphaproteobacteria</taxon>
        <taxon>Rhodobacterales</taxon>
        <taxon>Paracoccaceae</taxon>
        <taxon>Pseudooceanicola</taxon>
    </lineage>
</organism>
<proteinExistence type="inferred from homology"/>
<dbReference type="OrthoDB" id="9795647at2"/>
<dbReference type="RefSeq" id="WP_085886129.1">
    <property type="nucleotide sequence ID" value="NZ_FWFN01000001.1"/>
</dbReference>
<dbReference type="InterPro" id="IPR020904">
    <property type="entry name" value="Sc_DH/Rdtase_CS"/>
</dbReference>
<evidence type="ECO:0000256" key="1">
    <source>
        <dbReference type="ARBA" id="ARBA00006484"/>
    </source>
</evidence>
<dbReference type="Gene3D" id="3.40.50.720">
    <property type="entry name" value="NAD(P)-binding Rossmann-like Domain"/>
    <property type="match status" value="1"/>
</dbReference>
<dbReference type="PRINTS" id="PR00080">
    <property type="entry name" value="SDRFAMILY"/>
</dbReference>
<dbReference type="SUPFAM" id="SSF51735">
    <property type="entry name" value="NAD(P)-binding Rossmann-fold domains"/>
    <property type="match status" value="1"/>
</dbReference>
<keyword evidence="2 5" id="KW-0560">Oxidoreductase</keyword>
<evidence type="ECO:0000256" key="2">
    <source>
        <dbReference type="ARBA" id="ARBA00023002"/>
    </source>
</evidence>
<dbReference type="FunFam" id="3.40.50.720:FF:000215">
    <property type="entry name" value="3-hydroxyacyl-CoA dehydrogenase type-2"/>
    <property type="match status" value="1"/>
</dbReference>
<dbReference type="GO" id="GO:0016491">
    <property type="term" value="F:oxidoreductase activity"/>
    <property type="evidence" value="ECO:0007669"/>
    <property type="project" value="UniProtKB-KW"/>
</dbReference>
<comment type="similarity">
    <text evidence="1 3">Belongs to the short-chain dehydrogenases/reductases (SDR) family.</text>
</comment>
<evidence type="ECO:0000313" key="6">
    <source>
        <dbReference type="Proteomes" id="UP000193963"/>
    </source>
</evidence>
<reference evidence="5 6" key="1">
    <citation type="submission" date="2017-03" db="EMBL/GenBank/DDBJ databases">
        <authorList>
            <person name="Afonso C.L."/>
            <person name="Miller P.J."/>
            <person name="Scott M.A."/>
            <person name="Spackman E."/>
            <person name="Goraichik I."/>
            <person name="Dimitrov K.M."/>
            <person name="Suarez D.L."/>
            <person name="Swayne D.E."/>
        </authorList>
    </citation>
    <scope>NUCLEOTIDE SEQUENCE [LARGE SCALE GENOMIC DNA]</scope>
    <source>
        <strain evidence="5 6">CECT 7751</strain>
    </source>
</reference>
<dbReference type="InterPro" id="IPR057326">
    <property type="entry name" value="KR_dom"/>
</dbReference>